<sequence length="154" mass="17600">MIGELGRNEALQASQFILLKQKLDFSNIFHFSLRYLVQEKLEYEPKLKTNRLGPDEFDLGPARSNNELIWSLNPARVYSPLRLSLSRSSVFLPFRSSLALSLRLSHTRDLTWRFPVPSFHLRLPSFRSSVSSVFPSTPTCPSLSHGESHRATRG</sequence>
<protein>
    <submittedName>
        <fullName evidence="1">Uncharacterized protein</fullName>
    </submittedName>
</protein>
<reference evidence="1" key="1">
    <citation type="submission" date="2020-01" db="EMBL/GenBank/DDBJ databases">
        <title>Genome sequence of Kobresia littledalei, the first chromosome-level genome in the family Cyperaceae.</title>
        <authorList>
            <person name="Qu G."/>
        </authorList>
    </citation>
    <scope>NUCLEOTIDE SEQUENCE</scope>
    <source>
        <strain evidence="1">C.B.Clarke</strain>
        <tissue evidence="1">Leaf</tissue>
    </source>
</reference>
<organism evidence="1 2">
    <name type="scientific">Carex littledalei</name>
    <dbReference type="NCBI Taxonomy" id="544730"/>
    <lineage>
        <taxon>Eukaryota</taxon>
        <taxon>Viridiplantae</taxon>
        <taxon>Streptophyta</taxon>
        <taxon>Embryophyta</taxon>
        <taxon>Tracheophyta</taxon>
        <taxon>Spermatophyta</taxon>
        <taxon>Magnoliopsida</taxon>
        <taxon>Liliopsida</taxon>
        <taxon>Poales</taxon>
        <taxon>Cyperaceae</taxon>
        <taxon>Cyperoideae</taxon>
        <taxon>Cariceae</taxon>
        <taxon>Carex</taxon>
        <taxon>Carex subgen. Euthyceras</taxon>
    </lineage>
</organism>
<accession>A0A833RCE9</accession>
<keyword evidence="2" id="KW-1185">Reference proteome</keyword>
<gene>
    <name evidence="1" type="ORF">FCM35_KLT20034</name>
</gene>
<name>A0A833RCE9_9POAL</name>
<dbReference type="Proteomes" id="UP000623129">
    <property type="component" value="Unassembled WGS sequence"/>
</dbReference>
<dbReference type="AlphaFoldDB" id="A0A833RCE9"/>
<evidence type="ECO:0000313" key="1">
    <source>
        <dbReference type="EMBL" id="KAF3335527.1"/>
    </source>
</evidence>
<comment type="caution">
    <text evidence="1">The sequence shown here is derived from an EMBL/GenBank/DDBJ whole genome shotgun (WGS) entry which is preliminary data.</text>
</comment>
<evidence type="ECO:0000313" key="2">
    <source>
        <dbReference type="Proteomes" id="UP000623129"/>
    </source>
</evidence>
<dbReference type="EMBL" id="SWLB01000008">
    <property type="protein sequence ID" value="KAF3335527.1"/>
    <property type="molecule type" value="Genomic_DNA"/>
</dbReference>
<proteinExistence type="predicted"/>